<protein>
    <recommendedName>
        <fullName evidence="3">DUF3189 family protein</fullName>
    </recommendedName>
</protein>
<dbReference type="InterPro" id="IPR021525">
    <property type="entry name" value="DUF3189"/>
</dbReference>
<sequence length="151" mass="16643">MNIIYQCYGSAHSSVIAAAIHLGKLPAHRIPSRQEILSLADFDQATNDTLGTLFYKGQDEFGNTVYTIGLGRDWKTGRRAIESIVYYLPISSGHVRLVHALNCITLLTKVGGALSRRYGWTAVGRPLAAWGIQQSYPRLLALVEGVKRELS</sequence>
<dbReference type="EMBL" id="BMHQ01000003">
    <property type="protein sequence ID" value="GGE11230.1"/>
    <property type="molecule type" value="Genomic_DNA"/>
</dbReference>
<dbReference type="Proteomes" id="UP000625210">
    <property type="component" value="Unassembled WGS sequence"/>
</dbReference>
<proteinExistence type="predicted"/>
<gene>
    <name evidence="1" type="ORF">GCM10011571_10680</name>
</gene>
<organism evidence="1 2">
    <name type="scientific">Marinithermofilum abyssi</name>
    <dbReference type="NCBI Taxonomy" id="1571185"/>
    <lineage>
        <taxon>Bacteria</taxon>
        <taxon>Bacillati</taxon>
        <taxon>Bacillota</taxon>
        <taxon>Bacilli</taxon>
        <taxon>Bacillales</taxon>
        <taxon>Thermoactinomycetaceae</taxon>
        <taxon>Marinithermofilum</taxon>
    </lineage>
</organism>
<dbReference type="Pfam" id="PF11385">
    <property type="entry name" value="DUF3189"/>
    <property type="match status" value="1"/>
</dbReference>
<comment type="caution">
    <text evidence="1">The sequence shown here is derived from an EMBL/GenBank/DDBJ whole genome shotgun (WGS) entry which is preliminary data.</text>
</comment>
<dbReference type="RefSeq" id="WP_188646874.1">
    <property type="nucleotide sequence ID" value="NZ_BMHQ01000003.1"/>
</dbReference>
<accession>A0A8J2VH15</accession>
<evidence type="ECO:0000313" key="2">
    <source>
        <dbReference type="Proteomes" id="UP000625210"/>
    </source>
</evidence>
<reference evidence="1" key="1">
    <citation type="journal article" date="2014" name="Int. J. Syst. Evol. Microbiol.">
        <title>Complete genome sequence of Corynebacterium casei LMG S-19264T (=DSM 44701T), isolated from a smear-ripened cheese.</title>
        <authorList>
            <consortium name="US DOE Joint Genome Institute (JGI-PGF)"/>
            <person name="Walter F."/>
            <person name="Albersmeier A."/>
            <person name="Kalinowski J."/>
            <person name="Ruckert C."/>
        </authorList>
    </citation>
    <scope>NUCLEOTIDE SEQUENCE</scope>
    <source>
        <strain evidence="1">CGMCC 1.15179</strain>
    </source>
</reference>
<name>A0A8J2VH15_9BACL</name>
<dbReference type="AlphaFoldDB" id="A0A8J2VH15"/>
<evidence type="ECO:0000313" key="1">
    <source>
        <dbReference type="EMBL" id="GGE11230.1"/>
    </source>
</evidence>
<evidence type="ECO:0008006" key="3">
    <source>
        <dbReference type="Google" id="ProtNLM"/>
    </source>
</evidence>
<keyword evidence="2" id="KW-1185">Reference proteome</keyword>
<reference evidence="1" key="2">
    <citation type="submission" date="2020-09" db="EMBL/GenBank/DDBJ databases">
        <authorList>
            <person name="Sun Q."/>
            <person name="Zhou Y."/>
        </authorList>
    </citation>
    <scope>NUCLEOTIDE SEQUENCE</scope>
    <source>
        <strain evidence="1">CGMCC 1.15179</strain>
    </source>
</reference>